<organism evidence="2 3">
    <name type="scientific">Phytophthora sojae (strain P6497)</name>
    <name type="common">Soybean stem and root rot agent</name>
    <name type="synonym">Phytophthora megasperma f. sp. glycines</name>
    <dbReference type="NCBI Taxonomy" id="1094619"/>
    <lineage>
        <taxon>Eukaryota</taxon>
        <taxon>Sar</taxon>
        <taxon>Stramenopiles</taxon>
        <taxon>Oomycota</taxon>
        <taxon>Peronosporomycetes</taxon>
        <taxon>Peronosporales</taxon>
        <taxon>Peronosporaceae</taxon>
        <taxon>Phytophthora</taxon>
    </lineage>
</organism>
<accession>G4Z5W1</accession>
<dbReference type="AlphaFoldDB" id="G4Z5W1"/>
<evidence type="ECO:0000313" key="3">
    <source>
        <dbReference type="Proteomes" id="UP000002640"/>
    </source>
</evidence>
<sequence length="218" mass="24318">MDEEEERVKSSGNEAAAGWNGPAYAVAVGRRMGVFRTSREALKQTLRYSGNSLKKFSTYVEAVEFLDRHNWRKMPQETALSYDDMKLPGKADLIAFCRGSSAHDCEGNEVVQLICKFPVHPDWNVEETLNDPDATTARAGLLAVLELLKRAAREDPDCEADVVVFTIDQPLFDAVSECARAGWQSVQGEQDLLKRIAKEKMGRRIKLLHLGGTCLWAS</sequence>
<dbReference type="KEGG" id="psoj:PHYSODRAFT_494836"/>
<dbReference type="InterPro" id="IPR037056">
    <property type="entry name" value="RNase_H1_N_sf"/>
</dbReference>
<feature type="domain" description="Ribonuclease H1 N-terminal" evidence="1">
    <location>
        <begin position="23"/>
        <end position="65"/>
    </location>
</feature>
<keyword evidence="3" id="KW-1185">Reference proteome</keyword>
<dbReference type="RefSeq" id="XP_009522261.1">
    <property type="nucleotide sequence ID" value="XM_009523966.1"/>
</dbReference>
<dbReference type="Proteomes" id="UP000002640">
    <property type="component" value="Unassembled WGS sequence"/>
</dbReference>
<evidence type="ECO:0000259" key="1">
    <source>
        <dbReference type="Pfam" id="PF01693"/>
    </source>
</evidence>
<dbReference type="InterPro" id="IPR011320">
    <property type="entry name" value="RNase_H1_N"/>
</dbReference>
<protein>
    <recommendedName>
        <fullName evidence="1">Ribonuclease H1 N-terminal domain-containing protein</fullName>
    </recommendedName>
</protein>
<dbReference type="Gene3D" id="3.40.970.10">
    <property type="entry name" value="Ribonuclease H1, N-terminal domain"/>
    <property type="match status" value="1"/>
</dbReference>
<dbReference type="GeneID" id="20657117"/>
<dbReference type="InParanoid" id="G4Z5W1"/>
<gene>
    <name evidence="2" type="ORF">PHYSODRAFT_494836</name>
</gene>
<reference evidence="2 3" key="1">
    <citation type="journal article" date="2006" name="Science">
        <title>Phytophthora genome sequences uncover evolutionary origins and mechanisms of pathogenesis.</title>
        <authorList>
            <person name="Tyler B.M."/>
            <person name="Tripathy S."/>
            <person name="Zhang X."/>
            <person name="Dehal P."/>
            <person name="Jiang R.H."/>
            <person name="Aerts A."/>
            <person name="Arredondo F.D."/>
            <person name="Baxter L."/>
            <person name="Bensasson D."/>
            <person name="Beynon J.L."/>
            <person name="Chapman J."/>
            <person name="Damasceno C.M."/>
            <person name="Dorrance A.E."/>
            <person name="Dou D."/>
            <person name="Dickerman A.W."/>
            <person name="Dubchak I.L."/>
            <person name="Garbelotto M."/>
            <person name="Gijzen M."/>
            <person name="Gordon S.G."/>
            <person name="Govers F."/>
            <person name="Grunwald N.J."/>
            <person name="Huang W."/>
            <person name="Ivors K.L."/>
            <person name="Jones R.W."/>
            <person name="Kamoun S."/>
            <person name="Krampis K."/>
            <person name="Lamour K.H."/>
            <person name="Lee M.K."/>
            <person name="McDonald W.H."/>
            <person name="Medina M."/>
            <person name="Meijer H.J."/>
            <person name="Nordberg E.K."/>
            <person name="Maclean D.J."/>
            <person name="Ospina-Giraldo M.D."/>
            <person name="Morris P.F."/>
            <person name="Phuntumart V."/>
            <person name="Putnam N.H."/>
            <person name="Rash S."/>
            <person name="Rose J.K."/>
            <person name="Sakihama Y."/>
            <person name="Salamov A.A."/>
            <person name="Savidor A."/>
            <person name="Scheuring C.F."/>
            <person name="Smith B.M."/>
            <person name="Sobral B.W."/>
            <person name="Terry A."/>
            <person name="Torto-Alalibo T.A."/>
            <person name="Win J."/>
            <person name="Xu Z."/>
            <person name="Zhang H."/>
            <person name="Grigoriev I.V."/>
            <person name="Rokhsar D.S."/>
            <person name="Boore J.L."/>
        </authorList>
    </citation>
    <scope>NUCLEOTIDE SEQUENCE [LARGE SCALE GENOMIC DNA]</scope>
    <source>
        <strain evidence="2 3">P6497</strain>
    </source>
</reference>
<dbReference type="STRING" id="1094619.G4Z5W1"/>
<proteinExistence type="predicted"/>
<dbReference type="InterPro" id="IPR009027">
    <property type="entry name" value="Ribosomal_bL9/RNase_H1_N"/>
</dbReference>
<name>G4Z5W1_PHYSP</name>
<dbReference type="SMR" id="G4Z5W1"/>
<dbReference type="SUPFAM" id="SSF55658">
    <property type="entry name" value="L9 N-domain-like"/>
    <property type="match status" value="1"/>
</dbReference>
<dbReference type="EMBL" id="JH159153">
    <property type="protein sequence ID" value="EGZ19544.1"/>
    <property type="molecule type" value="Genomic_DNA"/>
</dbReference>
<evidence type="ECO:0000313" key="2">
    <source>
        <dbReference type="EMBL" id="EGZ19544.1"/>
    </source>
</evidence>
<dbReference type="Pfam" id="PF01693">
    <property type="entry name" value="Cauli_VI"/>
    <property type="match status" value="1"/>
</dbReference>